<gene>
    <name evidence="9" type="ORF">HMPREF9970_1688</name>
</gene>
<dbReference type="SUPFAM" id="SSF56349">
    <property type="entry name" value="DNA breaking-rejoining enzymes"/>
    <property type="match status" value="1"/>
</dbReference>
<dbReference type="Gene3D" id="1.10.443.10">
    <property type="entry name" value="Intergrase catalytic core"/>
    <property type="match status" value="1"/>
</dbReference>
<keyword evidence="10" id="KW-1185">Reference proteome</keyword>
<name>I0R781_9FIRM</name>
<dbReference type="Gene3D" id="1.10.150.130">
    <property type="match status" value="1"/>
</dbReference>
<dbReference type="InterPro" id="IPR044068">
    <property type="entry name" value="CB"/>
</dbReference>
<dbReference type="OrthoDB" id="9785687at2"/>
<evidence type="ECO:0000256" key="1">
    <source>
        <dbReference type="ARBA" id="ARBA00003283"/>
    </source>
</evidence>
<feature type="domain" description="Core-binding (CB)" evidence="8">
    <location>
        <begin position="56"/>
        <end position="139"/>
    </location>
</feature>
<dbReference type="PROSITE" id="PS51900">
    <property type="entry name" value="CB"/>
    <property type="match status" value="1"/>
</dbReference>
<proteinExistence type="inferred from homology"/>
<sequence length="346" mass="39979">MATAKKLPSGSYRCQIYDYTDDKGKRHYKSFTAKTKKEAEHMATAYKLDNVDTSKNSDIKLEDAMLNYCAMKSNILSPTTLVNYKRLIYNAFEGYLRLPLSKFTPDLIQRWVNSYAVGRSPKTVKNAYGFLYTVLKAYYPNLHMNVSLPQRIKPRLYVPTDEDIKSIIEYCKEKDRDILIAVYFAAFGTLRRSEVCALTAEDVEGSIIHINKALVYTEGKDWTVKTTKTTSSTRDIDMPDYIIKELPTEGKLVNLNPNQITHRFARILKVLNIQSFRFHDLRHYAASMMHAIGVPDVYIMQRGGWASDGTLKSIYRGVMDDYKERFTSKVMEHIKNMQHEISHKEK</sequence>
<dbReference type="InterPro" id="IPR004107">
    <property type="entry name" value="Integrase_SAM-like_N"/>
</dbReference>
<keyword evidence="3" id="KW-0229">DNA integration</keyword>
<dbReference type="EMBL" id="AJGH01000080">
    <property type="protein sequence ID" value="EIC95539.1"/>
    <property type="molecule type" value="Genomic_DNA"/>
</dbReference>
<feature type="domain" description="Tyr recombinase" evidence="7">
    <location>
        <begin position="151"/>
        <end position="331"/>
    </location>
</feature>
<dbReference type="Pfam" id="PF14659">
    <property type="entry name" value="Phage_int_SAM_3"/>
    <property type="match status" value="1"/>
</dbReference>
<dbReference type="InterPro" id="IPR013762">
    <property type="entry name" value="Integrase-like_cat_sf"/>
</dbReference>
<evidence type="ECO:0000313" key="9">
    <source>
        <dbReference type="EMBL" id="EIC95539.1"/>
    </source>
</evidence>
<dbReference type="PANTHER" id="PTHR30349">
    <property type="entry name" value="PHAGE INTEGRASE-RELATED"/>
    <property type="match status" value="1"/>
</dbReference>
<dbReference type="Proteomes" id="UP000005039">
    <property type="component" value="Unassembled WGS sequence"/>
</dbReference>
<organism evidence="9 10">
    <name type="scientific">Lachnoanaerobaculum saburreum F0468</name>
    <dbReference type="NCBI Taxonomy" id="1095750"/>
    <lineage>
        <taxon>Bacteria</taxon>
        <taxon>Bacillati</taxon>
        <taxon>Bacillota</taxon>
        <taxon>Clostridia</taxon>
        <taxon>Lachnospirales</taxon>
        <taxon>Lachnospiraceae</taxon>
        <taxon>Lachnoanaerobaculum</taxon>
    </lineage>
</organism>
<comment type="function">
    <text evidence="1">Site-specific tyrosine recombinase, which acts by catalyzing the cutting and rejoining of the recombining DNA molecules.</text>
</comment>
<dbReference type="CDD" id="cd01189">
    <property type="entry name" value="INT_ICEBs1_C_like"/>
    <property type="match status" value="1"/>
</dbReference>
<dbReference type="InterPro" id="IPR011010">
    <property type="entry name" value="DNA_brk_join_enz"/>
</dbReference>
<dbReference type="GO" id="GO:0003677">
    <property type="term" value="F:DNA binding"/>
    <property type="evidence" value="ECO:0007669"/>
    <property type="project" value="UniProtKB-UniRule"/>
</dbReference>
<evidence type="ECO:0000256" key="3">
    <source>
        <dbReference type="ARBA" id="ARBA00022908"/>
    </source>
</evidence>
<protein>
    <submittedName>
        <fullName evidence="9">Site-specific recombinase, phage integrase family</fullName>
    </submittedName>
</protein>
<dbReference type="eggNOG" id="COG0582">
    <property type="taxonomic scope" value="Bacteria"/>
</dbReference>
<keyword evidence="4 6" id="KW-0238">DNA-binding</keyword>
<keyword evidence="5" id="KW-0233">DNA recombination</keyword>
<comment type="caution">
    <text evidence="9">The sequence shown here is derived from an EMBL/GenBank/DDBJ whole genome shotgun (WGS) entry which is preliminary data.</text>
</comment>
<dbReference type="GO" id="GO:0015074">
    <property type="term" value="P:DNA integration"/>
    <property type="evidence" value="ECO:0007669"/>
    <property type="project" value="UniProtKB-KW"/>
</dbReference>
<dbReference type="PATRIC" id="fig|1095750.3.peg.1700"/>
<evidence type="ECO:0000313" key="10">
    <source>
        <dbReference type="Proteomes" id="UP000005039"/>
    </source>
</evidence>
<evidence type="ECO:0000256" key="4">
    <source>
        <dbReference type="ARBA" id="ARBA00023125"/>
    </source>
</evidence>
<dbReference type="InterPro" id="IPR050090">
    <property type="entry name" value="Tyrosine_recombinase_XerCD"/>
</dbReference>
<evidence type="ECO:0000256" key="6">
    <source>
        <dbReference type="PROSITE-ProRule" id="PRU01248"/>
    </source>
</evidence>
<evidence type="ECO:0000259" key="8">
    <source>
        <dbReference type="PROSITE" id="PS51900"/>
    </source>
</evidence>
<dbReference type="InterPro" id="IPR002104">
    <property type="entry name" value="Integrase_catalytic"/>
</dbReference>
<dbReference type="PROSITE" id="PS51898">
    <property type="entry name" value="TYR_RECOMBINASE"/>
    <property type="match status" value="1"/>
</dbReference>
<dbReference type="AlphaFoldDB" id="I0R781"/>
<evidence type="ECO:0000256" key="5">
    <source>
        <dbReference type="ARBA" id="ARBA00023172"/>
    </source>
</evidence>
<dbReference type="RefSeq" id="WP_008754259.1">
    <property type="nucleotide sequence ID" value="NZ_AJGH01000080.1"/>
</dbReference>
<dbReference type="GO" id="GO:0006310">
    <property type="term" value="P:DNA recombination"/>
    <property type="evidence" value="ECO:0007669"/>
    <property type="project" value="UniProtKB-KW"/>
</dbReference>
<dbReference type="Pfam" id="PF00589">
    <property type="entry name" value="Phage_integrase"/>
    <property type="match status" value="1"/>
</dbReference>
<accession>I0R781</accession>
<dbReference type="InterPro" id="IPR010998">
    <property type="entry name" value="Integrase_recombinase_N"/>
</dbReference>
<reference evidence="9 10" key="1">
    <citation type="submission" date="2012-03" db="EMBL/GenBank/DDBJ databases">
        <authorList>
            <person name="Durkin A.S."/>
            <person name="McCorrison J."/>
            <person name="Torralba M."/>
            <person name="Gillis M."/>
            <person name="Methe B."/>
            <person name="Sutton G."/>
            <person name="Nelson K.E."/>
        </authorList>
    </citation>
    <scope>NUCLEOTIDE SEQUENCE [LARGE SCALE GENOMIC DNA]</scope>
    <source>
        <strain evidence="9 10">F0468</strain>
    </source>
</reference>
<evidence type="ECO:0000259" key="7">
    <source>
        <dbReference type="PROSITE" id="PS51898"/>
    </source>
</evidence>
<evidence type="ECO:0000256" key="2">
    <source>
        <dbReference type="ARBA" id="ARBA00008857"/>
    </source>
</evidence>
<comment type="similarity">
    <text evidence="2">Belongs to the 'phage' integrase family.</text>
</comment>